<organism evidence="3 4">
    <name type="scientific">Photobacterium ganghwense</name>
    <dbReference type="NCBI Taxonomy" id="320778"/>
    <lineage>
        <taxon>Bacteria</taxon>
        <taxon>Pseudomonadati</taxon>
        <taxon>Pseudomonadota</taxon>
        <taxon>Gammaproteobacteria</taxon>
        <taxon>Vibrionales</taxon>
        <taxon>Vibrionaceae</taxon>
        <taxon>Photobacterium</taxon>
    </lineage>
</organism>
<reference evidence="3 4" key="1">
    <citation type="submission" date="2015-05" db="EMBL/GenBank/DDBJ databases">
        <title>Photobacterium galathea sp. nov.</title>
        <authorList>
            <person name="Machado H."/>
            <person name="Gram L."/>
        </authorList>
    </citation>
    <scope>NUCLEOTIDE SEQUENCE [LARGE SCALE GENOMIC DNA]</scope>
    <source>
        <strain evidence="3 4">DSM 22954</strain>
    </source>
</reference>
<evidence type="ECO:0000256" key="1">
    <source>
        <dbReference type="ARBA" id="ARBA00023125"/>
    </source>
</evidence>
<dbReference type="GO" id="GO:0006355">
    <property type="term" value="P:regulation of DNA-templated transcription"/>
    <property type="evidence" value="ECO:0007669"/>
    <property type="project" value="InterPro"/>
</dbReference>
<dbReference type="PATRIC" id="fig|320778.3.peg.1236"/>
<keyword evidence="4" id="KW-1185">Reference proteome</keyword>
<feature type="domain" description="AraC-type arabinose-binding/dimerisation" evidence="2">
    <location>
        <begin position="6"/>
        <end position="100"/>
    </location>
</feature>
<dbReference type="PROSITE" id="PS51257">
    <property type="entry name" value="PROKAR_LIPOPROTEIN"/>
    <property type="match status" value="1"/>
</dbReference>
<gene>
    <name evidence="3" type="ORF">ABT57_05730</name>
</gene>
<dbReference type="OrthoDB" id="5916374at2"/>
<dbReference type="AlphaFoldDB" id="A0A0J1HEQ4"/>
<evidence type="ECO:0000259" key="2">
    <source>
        <dbReference type="Pfam" id="PF02311"/>
    </source>
</evidence>
<dbReference type="RefSeq" id="WP_047884255.1">
    <property type="nucleotide sequence ID" value="NZ_CP071326.1"/>
</dbReference>
<evidence type="ECO:0000313" key="4">
    <source>
        <dbReference type="Proteomes" id="UP000035909"/>
    </source>
</evidence>
<dbReference type="InterPro" id="IPR011051">
    <property type="entry name" value="RmlC_Cupin_sf"/>
</dbReference>
<proteinExistence type="predicted"/>
<name>A0A0J1HEQ4_9GAMM</name>
<accession>A0A0J1HEQ4</accession>
<dbReference type="CDD" id="cd02208">
    <property type="entry name" value="cupin_RmlC-like"/>
    <property type="match status" value="1"/>
</dbReference>
<dbReference type="GO" id="GO:0003677">
    <property type="term" value="F:DNA binding"/>
    <property type="evidence" value="ECO:0007669"/>
    <property type="project" value="UniProtKB-KW"/>
</dbReference>
<dbReference type="SUPFAM" id="SSF51182">
    <property type="entry name" value="RmlC-like cupins"/>
    <property type="match status" value="1"/>
</dbReference>
<dbReference type="Proteomes" id="UP000035909">
    <property type="component" value="Unassembled WGS sequence"/>
</dbReference>
<comment type="caution">
    <text evidence="3">The sequence shown here is derived from an EMBL/GenBank/DDBJ whole genome shotgun (WGS) entry which is preliminary data.</text>
</comment>
<evidence type="ECO:0000313" key="3">
    <source>
        <dbReference type="EMBL" id="KLV10093.1"/>
    </source>
</evidence>
<dbReference type="InterPro" id="IPR003313">
    <property type="entry name" value="AraC-bd"/>
</dbReference>
<sequence length="227" mass="24974">MKQAIDFSLHHDHFLTVGSRRKSHHSFMLMVTQGCAFVRLGKEEYAVKAGAGFYVPFDCLHAITVLPETQYRMMAYSARLTTPLCREAGYFRVNALIKAVCDELTVIAKLDKPLKLEGESGNLLRVMADQAAKLSVQSKTTAPGLDKHSTLALLQILNGQSVTDLASATSIQEFTGYSVKEIESCILMREAFKLSRSGRKLEQIAKALKQPAEIIAAMAQPILGQSL</sequence>
<protein>
    <recommendedName>
        <fullName evidence="2">AraC-type arabinose-binding/dimerisation domain-containing protein</fullName>
    </recommendedName>
</protein>
<dbReference type="Pfam" id="PF02311">
    <property type="entry name" value="AraC_binding"/>
    <property type="match status" value="1"/>
</dbReference>
<keyword evidence="1" id="KW-0238">DNA-binding</keyword>
<dbReference type="EMBL" id="LDOU01000006">
    <property type="protein sequence ID" value="KLV10093.1"/>
    <property type="molecule type" value="Genomic_DNA"/>
</dbReference>